<dbReference type="AlphaFoldDB" id="A0AAJ0HS73"/>
<gene>
    <name evidence="1" type="ORF">B0T25DRAFT_128508</name>
</gene>
<dbReference type="SUPFAM" id="SSF56784">
    <property type="entry name" value="HAD-like"/>
    <property type="match status" value="1"/>
</dbReference>
<reference evidence="1" key="1">
    <citation type="journal article" date="2023" name="Mol. Phylogenet. Evol.">
        <title>Genome-scale phylogeny and comparative genomics of the fungal order Sordariales.</title>
        <authorList>
            <person name="Hensen N."/>
            <person name="Bonometti L."/>
            <person name="Westerberg I."/>
            <person name="Brannstrom I.O."/>
            <person name="Guillou S."/>
            <person name="Cros-Aarteil S."/>
            <person name="Calhoun S."/>
            <person name="Haridas S."/>
            <person name="Kuo A."/>
            <person name="Mondo S."/>
            <person name="Pangilinan J."/>
            <person name="Riley R."/>
            <person name="LaButti K."/>
            <person name="Andreopoulos B."/>
            <person name="Lipzen A."/>
            <person name="Chen C."/>
            <person name="Yan M."/>
            <person name="Daum C."/>
            <person name="Ng V."/>
            <person name="Clum A."/>
            <person name="Steindorff A."/>
            <person name="Ohm R.A."/>
            <person name="Martin F."/>
            <person name="Silar P."/>
            <person name="Natvig D.O."/>
            <person name="Lalanne C."/>
            <person name="Gautier V."/>
            <person name="Ament-Velasquez S.L."/>
            <person name="Kruys A."/>
            <person name="Hutchinson M.I."/>
            <person name="Powell A.J."/>
            <person name="Barry K."/>
            <person name="Miller A.N."/>
            <person name="Grigoriev I.V."/>
            <person name="Debuchy R."/>
            <person name="Gladieux P."/>
            <person name="Hiltunen Thoren M."/>
            <person name="Johannesson H."/>
        </authorList>
    </citation>
    <scope>NUCLEOTIDE SEQUENCE</scope>
    <source>
        <strain evidence="1">CBS 955.72</strain>
    </source>
</reference>
<dbReference type="InterPro" id="IPR023214">
    <property type="entry name" value="HAD_sf"/>
</dbReference>
<dbReference type="EMBL" id="JAUIQD010000002">
    <property type="protein sequence ID" value="KAK3360357.1"/>
    <property type="molecule type" value="Genomic_DNA"/>
</dbReference>
<keyword evidence="2" id="KW-1185">Reference proteome</keyword>
<dbReference type="InterPro" id="IPR036412">
    <property type="entry name" value="HAD-like_sf"/>
</dbReference>
<dbReference type="GO" id="GO:0005634">
    <property type="term" value="C:nucleus"/>
    <property type="evidence" value="ECO:0007669"/>
    <property type="project" value="TreeGrafter"/>
</dbReference>
<dbReference type="Proteomes" id="UP001275084">
    <property type="component" value="Unassembled WGS sequence"/>
</dbReference>
<name>A0AAJ0HS73_9PEZI</name>
<evidence type="ECO:0008006" key="3">
    <source>
        <dbReference type="Google" id="ProtNLM"/>
    </source>
</evidence>
<dbReference type="InterPro" id="IPR051828">
    <property type="entry name" value="HAD-like_hydrolase_domain"/>
</dbReference>
<sequence>MRPLPGQSALASGVFSPKCIATRCFSHSARKARPERRNLLVCFDAFGTLFRPRESIANTYLRIAYECGIPHGTLKVGDVEKAFKAAFASNQKTHPNYGRTSGMRTSEWWTKVIHDTFTPLLPLHLAALRRSKSGHRVVTGVLTNSDDRVPGILGSLGFRVSPLRAGYTPSRAETDGRAFDIDFAALSYDVGAAKPDPAVFRAAEGLAARVVAGEEEVGRRRDVLGAIAGSGEWVRVYVGDEVAVDVAGAVAAGWNAVLVDPEGASGVGVEIGDDGRLGGRRWPDVLAAGDGTPVVVRAKSVQNALEWLMPS</sequence>
<organism evidence="1 2">
    <name type="scientific">Lasiosphaeria hispida</name>
    <dbReference type="NCBI Taxonomy" id="260671"/>
    <lineage>
        <taxon>Eukaryota</taxon>
        <taxon>Fungi</taxon>
        <taxon>Dikarya</taxon>
        <taxon>Ascomycota</taxon>
        <taxon>Pezizomycotina</taxon>
        <taxon>Sordariomycetes</taxon>
        <taxon>Sordariomycetidae</taxon>
        <taxon>Sordariales</taxon>
        <taxon>Lasiosphaeriaceae</taxon>
        <taxon>Lasiosphaeria</taxon>
    </lineage>
</organism>
<dbReference type="PANTHER" id="PTHR46191:SF2">
    <property type="entry name" value="HALOACID DEHALOGENASE-LIKE HYDROLASE DOMAIN-CONTAINING PROTEIN 3"/>
    <property type="match status" value="1"/>
</dbReference>
<evidence type="ECO:0000313" key="2">
    <source>
        <dbReference type="Proteomes" id="UP001275084"/>
    </source>
</evidence>
<accession>A0AAJ0HS73</accession>
<reference evidence="1" key="2">
    <citation type="submission" date="2023-06" db="EMBL/GenBank/DDBJ databases">
        <authorList>
            <consortium name="Lawrence Berkeley National Laboratory"/>
            <person name="Haridas S."/>
            <person name="Hensen N."/>
            <person name="Bonometti L."/>
            <person name="Westerberg I."/>
            <person name="Brannstrom I.O."/>
            <person name="Guillou S."/>
            <person name="Cros-Aarteil S."/>
            <person name="Calhoun S."/>
            <person name="Kuo A."/>
            <person name="Mondo S."/>
            <person name="Pangilinan J."/>
            <person name="Riley R."/>
            <person name="Labutti K."/>
            <person name="Andreopoulos B."/>
            <person name="Lipzen A."/>
            <person name="Chen C."/>
            <person name="Yanf M."/>
            <person name="Daum C."/>
            <person name="Ng V."/>
            <person name="Clum A."/>
            <person name="Steindorff A."/>
            <person name="Ohm R."/>
            <person name="Martin F."/>
            <person name="Silar P."/>
            <person name="Natvig D."/>
            <person name="Lalanne C."/>
            <person name="Gautier V."/>
            <person name="Ament-Velasquez S.L."/>
            <person name="Kruys A."/>
            <person name="Hutchinson M.I."/>
            <person name="Powell A.J."/>
            <person name="Barry K."/>
            <person name="Miller A.N."/>
            <person name="Grigoriev I.V."/>
            <person name="Debuchy R."/>
            <person name="Gladieux P."/>
            <person name="Thoren M.H."/>
            <person name="Johannesson H."/>
        </authorList>
    </citation>
    <scope>NUCLEOTIDE SEQUENCE</scope>
    <source>
        <strain evidence="1">CBS 955.72</strain>
    </source>
</reference>
<protein>
    <recommendedName>
        <fullName evidence="3">Haloacid dehalogenase</fullName>
    </recommendedName>
</protein>
<dbReference type="PANTHER" id="PTHR46191">
    <property type="match status" value="1"/>
</dbReference>
<dbReference type="Gene3D" id="3.40.50.1000">
    <property type="entry name" value="HAD superfamily/HAD-like"/>
    <property type="match status" value="1"/>
</dbReference>
<proteinExistence type="predicted"/>
<comment type="caution">
    <text evidence="1">The sequence shown here is derived from an EMBL/GenBank/DDBJ whole genome shotgun (WGS) entry which is preliminary data.</text>
</comment>
<evidence type="ECO:0000313" key="1">
    <source>
        <dbReference type="EMBL" id="KAK3360357.1"/>
    </source>
</evidence>